<reference evidence="2 4" key="2">
    <citation type="submission" date="2019-03" db="EMBL/GenBank/DDBJ databases">
        <title>Genomics of glacier-inhabiting Cryobacterium strains.</title>
        <authorList>
            <person name="Liu Q."/>
            <person name="Xin Y.-H."/>
        </authorList>
    </citation>
    <scope>NUCLEOTIDE SEQUENCE [LARGE SCALE GENOMIC DNA]</scope>
    <source>
        <strain evidence="2 4">Hh34</strain>
    </source>
</reference>
<accession>A0A1I3A0X8</accession>
<name>A0A1I3A0X8_9MICO</name>
<keyword evidence="3" id="KW-1185">Reference proteome</keyword>
<evidence type="ECO:0000313" key="1">
    <source>
        <dbReference type="EMBL" id="SFH43550.1"/>
    </source>
</evidence>
<dbReference type="EMBL" id="SOFE01000023">
    <property type="protein sequence ID" value="TFB82730.1"/>
    <property type="molecule type" value="Genomic_DNA"/>
</dbReference>
<evidence type="ECO:0000313" key="2">
    <source>
        <dbReference type="EMBL" id="TFB82730.1"/>
    </source>
</evidence>
<reference evidence="1 3" key="1">
    <citation type="submission" date="2016-10" db="EMBL/GenBank/DDBJ databases">
        <authorList>
            <person name="Varghese N."/>
            <person name="Submissions S."/>
        </authorList>
    </citation>
    <scope>NUCLEOTIDE SEQUENCE [LARGE SCALE GENOMIC DNA]</scope>
    <source>
        <strain evidence="1 3">GMCC 1.11211</strain>
    </source>
</reference>
<comment type="caution">
    <text evidence="2">The sequence shown here is derived from an EMBL/GenBank/DDBJ whole genome shotgun (WGS) entry which is preliminary data.</text>
</comment>
<proteinExistence type="predicted"/>
<organism evidence="2 4">
    <name type="scientific">Cryobacterium levicorallinum</name>
    <dbReference type="NCBI Taxonomy" id="995038"/>
    <lineage>
        <taxon>Bacteria</taxon>
        <taxon>Bacillati</taxon>
        <taxon>Actinomycetota</taxon>
        <taxon>Actinomycetes</taxon>
        <taxon>Micrococcales</taxon>
        <taxon>Microbacteriaceae</taxon>
        <taxon>Cryobacterium</taxon>
    </lineage>
</organism>
<dbReference type="Proteomes" id="UP000297963">
    <property type="component" value="Unassembled WGS sequence"/>
</dbReference>
<evidence type="ECO:0000313" key="4">
    <source>
        <dbReference type="Proteomes" id="UP000297963"/>
    </source>
</evidence>
<gene>
    <name evidence="2" type="ORF">E3O11_12715</name>
    <name evidence="1" type="ORF">SAMN05216274_10595</name>
</gene>
<sequence length="281" mass="31157">MQEKWLYGYEGEGPGEIEFHPIRMLSDDEYDAVRHAIKTVLDVLTGPTSFSELARRDMARTFIDLSQRLGDLDESRKVEIWGPELEYRIVSVSSAVRMHEEFVLTTIQKRKDPTAEASAKAIFNRTYDGSQAYRIIYSLRNALVHGSKGLTTLGSKSTMAADGTTSAAVSINLSRDRFAASDAKTAVRGEVRAMAEDPELMQLANVALDDLAAMRRDLEPLLYPEAPAASQLIYSYVHEVHASGFGAPHFHAHDPGDPFGHMSTIGMTRSIFDYVLASVRN</sequence>
<dbReference type="AlphaFoldDB" id="A0A1I3A0X8"/>
<dbReference type="Proteomes" id="UP000199681">
    <property type="component" value="Unassembled WGS sequence"/>
</dbReference>
<dbReference type="EMBL" id="FOPW01000005">
    <property type="protein sequence ID" value="SFH43550.1"/>
    <property type="molecule type" value="Genomic_DNA"/>
</dbReference>
<dbReference type="RefSeq" id="WP_134495558.1">
    <property type="nucleotide sequence ID" value="NZ_BKAC01000004.1"/>
</dbReference>
<dbReference type="STRING" id="995038.SAMN05216274_10595"/>
<protein>
    <submittedName>
        <fullName evidence="2">Uncharacterized protein</fullName>
    </submittedName>
</protein>
<evidence type="ECO:0000313" key="3">
    <source>
        <dbReference type="Proteomes" id="UP000199681"/>
    </source>
</evidence>